<evidence type="ECO:0000256" key="6">
    <source>
        <dbReference type="ARBA" id="ARBA00023136"/>
    </source>
</evidence>
<dbReference type="Gene3D" id="2.40.30.170">
    <property type="match status" value="1"/>
</dbReference>
<comment type="subcellular location">
    <subcellularLocation>
        <location evidence="1">Cell membrane</location>
    </subcellularLocation>
</comment>
<dbReference type="InterPro" id="IPR006143">
    <property type="entry name" value="RND_pump_MFP"/>
</dbReference>
<evidence type="ECO:0000256" key="8">
    <source>
        <dbReference type="SAM" id="SignalP"/>
    </source>
</evidence>
<dbReference type="KEGG" id="teq:TEQUI_1446"/>
<feature type="domain" description="Multidrug resistance protein MdtA-like beta-barrel" evidence="11">
    <location>
        <begin position="203"/>
        <end position="285"/>
    </location>
</feature>
<dbReference type="GO" id="GO:0015562">
    <property type="term" value="F:efflux transmembrane transporter activity"/>
    <property type="evidence" value="ECO:0007669"/>
    <property type="project" value="TreeGrafter"/>
</dbReference>
<dbReference type="EMBL" id="CP002456">
    <property type="protein sequence ID" value="ADU92360.1"/>
    <property type="molecule type" value="Genomic_DNA"/>
</dbReference>
<keyword evidence="5" id="KW-0997">Cell inner membrane</keyword>
<keyword evidence="8" id="KW-0732">Signal</keyword>
<evidence type="ECO:0000259" key="12">
    <source>
        <dbReference type="Pfam" id="PF25967"/>
    </source>
</evidence>
<dbReference type="InterPro" id="IPR058625">
    <property type="entry name" value="MdtA-like_BSH"/>
</dbReference>
<evidence type="ECO:0000256" key="1">
    <source>
        <dbReference type="ARBA" id="ARBA00004236"/>
    </source>
</evidence>
<dbReference type="GO" id="GO:1990281">
    <property type="term" value="C:efflux pump complex"/>
    <property type="evidence" value="ECO:0007669"/>
    <property type="project" value="TreeGrafter"/>
</dbReference>
<feature type="coiled-coil region" evidence="7">
    <location>
        <begin position="135"/>
        <end position="162"/>
    </location>
</feature>
<dbReference type="Pfam" id="PF25944">
    <property type="entry name" value="Beta-barrel_RND"/>
    <property type="match status" value="1"/>
</dbReference>
<feature type="chain" id="PRO_5025020374" evidence="8">
    <location>
        <begin position="21"/>
        <end position="362"/>
    </location>
</feature>
<name>A0A654KIY0_TAYEM</name>
<evidence type="ECO:0000256" key="4">
    <source>
        <dbReference type="ARBA" id="ARBA00022475"/>
    </source>
</evidence>
<dbReference type="Pfam" id="PF25917">
    <property type="entry name" value="BSH_RND"/>
    <property type="match status" value="1"/>
</dbReference>
<dbReference type="NCBIfam" id="TIGR01730">
    <property type="entry name" value="RND_mfp"/>
    <property type="match status" value="1"/>
</dbReference>
<dbReference type="InterPro" id="IPR058627">
    <property type="entry name" value="MdtA-like_C"/>
</dbReference>
<feature type="signal peptide" evidence="8">
    <location>
        <begin position="1"/>
        <end position="20"/>
    </location>
</feature>
<keyword evidence="3" id="KW-0813">Transport</keyword>
<evidence type="ECO:0000256" key="2">
    <source>
        <dbReference type="ARBA" id="ARBA00009477"/>
    </source>
</evidence>
<dbReference type="Gene3D" id="1.10.287.470">
    <property type="entry name" value="Helix hairpin bin"/>
    <property type="match status" value="1"/>
</dbReference>
<sequence length="362" mass="39778">MIRKYLFLFIACIVSFSSIAQDKAKIRDSNLVSAVNVIKADLYLTIDAIGNAVPSEKVIVRPQISGPVTKKFFKDGDFVNAGDPLFEIDSSTYKAELNQIKAQSLVLESKLITAQKDLKRYQILFKQDSIARQQVEKQQALVNQLDAELKGIKAQVAQAQINLDYTTVKAPIDGRLGISQIDVGNIATTNSEGGLVSIINTNPMEVEFSIPDKYISKVAPKFYKGVELKVDLVEASNGELISTGKLVSMDNQIDTKTGSVKLKASFDNSEFMLFPNQFVSVKLIVEEFKDALAIKNEAIQYGKQGAFVFRITSSKNVELVPIKLGISYKGLTQILSGLNLNDRVVLEGVDRLKDGSSVDVVD</sequence>
<gene>
    <name evidence="13" type="ordered locus">TEQUI_1446</name>
</gene>
<evidence type="ECO:0000256" key="7">
    <source>
        <dbReference type="SAM" id="Coils"/>
    </source>
</evidence>
<proteinExistence type="inferred from homology"/>
<evidence type="ECO:0000313" key="14">
    <source>
        <dbReference type="Proteomes" id="UP000007472"/>
    </source>
</evidence>
<evidence type="ECO:0000256" key="5">
    <source>
        <dbReference type="ARBA" id="ARBA00022519"/>
    </source>
</evidence>
<feature type="domain" description="Multidrug resistance protein MdtA-like alpha-helical hairpin" evidence="9">
    <location>
        <begin position="97"/>
        <end position="166"/>
    </location>
</feature>
<dbReference type="SUPFAM" id="SSF111369">
    <property type="entry name" value="HlyD-like secretion proteins"/>
    <property type="match status" value="1"/>
</dbReference>
<dbReference type="InterPro" id="IPR058626">
    <property type="entry name" value="MdtA-like_b-barrel"/>
</dbReference>
<evidence type="ECO:0000259" key="11">
    <source>
        <dbReference type="Pfam" id="PF25944"/>
    </source>
</evidence>
<reference evidence="13 14" key="1">
    <citation type="journal article" date="2011" name="J. Bacteriol.">
        <title>Genome sequence of Taylorella equigenitalis MCE9, the causative agent of contagious equine metritis.</title>
        <authorList>
            <person name="Hebert L."/>
            <person name="Moumen B."/>
            <person name="Duquesne F."/>
            <person name="Breuil M.F."/>
            <person name="Laugier C."/>
            <person name="Batto J.M."/>
            <person name="Renault P."/>
            <person name="Petry S."/>
        </authorList>
    </citation>
    <scope>NUCLEOTIDE SEQUENCE [LARGE SCALE GENOMIC DNA]</scope>
    <source>
        <strain evidence="13 14">MCE9</strain>
    </source>
</reference>
<evidence type="ECO:0000256" key="3">
    <source>
        <dbReference type="ARBA" id="ARBA00022448"/>
    </source>
</evidence>
<feature type="domain" description="Multidrug resistance protein MdtA-like barrel-sandwich hybrid" evidence="10">
    <location>
        <begin position="56"/>
        <end position="196"/>
    </location>
</feature>
<evidence type="ECO:0000259" key="10">
    <source>
        <dbReference type="Pfam" id="PF25917"/>
    </source>
</evidence>
<keyword evidence="4" id="KW-1003">Cell membrane</keyword>
<organism evidence="13 14">
    <name type="scientific">Taylorella equigenitalis (strain MCE9)</name>
    <dbReference type="NCBI Taxonomy" id="937774"/>
    <lineage>
        <taxon>Bacteria</taxon>
        <taxon>Pseudomonadati</taxon>
        <taxon>Pseudomonadota</taxon>
        <taxon>Betaproteobacteria</taxon>
        <taxon>Burkholderiales</taxon>
        <taxon>Alcaligenaceae</taxon>
        <taxon>Taylorella</taxon>
    </lineage>
</organism>
<dbReference type="Gene3D" id="2.40.50.100">
    <property type="match status" value="1"/>
</dbReference>
<dbReference type="InterPro" id="IPR058624">
    <property type="entry name" value="MdtA-like_HH"/>
</dbReference>
<feature type="domain" description="Multidrug resistance protein MdtA-like C-terminal permuted SH3" evidence="12">
    <location>
        <begin position="290"/>
        <end position="351"/>
    </location>
</feature>
<dbReference type="Proteomes" id="UP000007472">
    <property type="component" value="Chromosome"/>
</dbReference>
<evidence type="ECO:0000259" key="9">
    <source>
        <dbReference type="Pfam" id="PF25876"/>
    </source>
</evidence>
<dbReference type="Pfam" id="PF25967">
    <property type="entry name" value="RND-MFP_C"/>
    <property type="match status" value="1"/>
</dbReference>
<dbReference type="Pfam" id="PF25876">
    <property type="entry name" value="HH_MFP_RND"/>
    <property type="match status" value="1"/>
</dbReference>
<dbReference type="PANTHER" id="PTHR30469:SF12">
    <property type="entry name" value="MULTIDRUG RESISTANCE PROTEIN MDTA"/>
    <property type="match status" value="1"/>
</dbReference>
<evidence type="ECO:0000313" key="13">
    <source>
        <dbReference type="EMBL" id="ADU92360.1"/>
    </source>
</evidence>
<protein>
    <submittedName>
        <fullName evidence="13">Putative RND transporter, membrane fusion protein</fullName>
    </submittedName>
</protein>
<keyword evidence="7" id="KW-0175">Coiled coil</keyword>
<dbReference type="PANTHER" id="PTHR30469">
    <property type="entry name" value="MULTIDRUG RESISTANCE PROTEIN MDTA"/>
    <property type="match status" value="1"/>
</dbReference>
<dbReference type="AlphaFoldDB" id="A0A654KIY0"/>
<accession>A0A654KIY0</accession>
<dbReference type="Gene3D" id="2.40.420.20">
    <property type="match status" value="1"/>
</dbReference>
<comment type="similarity">
    <text evidence="2">Belongs to the membrane fusion protein (MFP) (TC 8.A.1) family.</text>
</comment>
<keyword evidence="6" id="KW-0472">Membrane</keyword>